<dbReference type="OrthoDB" id="9804091at2"/>
<dbReference type="PATRIC" id="fig|80878.5.peg.263"/>
<dbReference type="PANTHER" id="PTHR36305">
    <property type="entry name" value="PHOSPHATIDYLGLYCEROPHOSPHATASE A"/>
    <property type="match status" value="1"/>
</dbReference>
<name>A0A0D7KC01_9BURK</name>
<comment type="catalytic activity">
    <reaction evidence="1">
        <text>a 1,2-diacyl-sn-glycero-3-phospho-(1'-sn-glycero-3'-phosphate) + H2O = a 1,2-diacyl-sn-glycero-3-phospho-(1'-sn-glycerol) + phosphate</text>
        <dbReference type="Rhea" id="RHEA:33751"/>
        <dbReference type="ChEBI" id="CHEBI:15377"/>
        <dbReference type="ChEBI" id="CHEBI:43474"/>
        <dbReference type="ChEBI" id="CHEBI:60110"/>
        <dbReference type="ChEBI" id="CHEBI:64716"/>
        <dbReference type="EC" id="3.1.3.27"/>
    </reaction>
</comment>
<dbReference type="SUPFAM" id="SSF101307">
    <property type="entry name" value="YutG-like"/>
    <property type="match status" value="1"/>
</dbReference>
<keyword evidence="1" id="KW-1208">Phospholipid metabolism</keyword>
<keyword evidence="5" id="KW-1185">Reference proteome</keyword>
<protein>
    <recommendedName>
        <fullName evidence="1">Phosphatidylglycerophosphatase A</fullName>
        <ecNumber evidence="1">3.1.3.27</ecNumber>
    </recommendedName>
    <alternativeName>
        <fullName evidence="1">Phosphatidylglycerolphosphate phosphatase A</fullName>
    </alternativeName>
</protein>
<comment type="function">
    <text evidence="1">Lipid phosphatase which dephosphorylates phosphatidylglycerophosphate (PGP) to phosphatidylglycerol (PG).</text>
</comment>
<dbReference type="InterPro" id="IPR007686">
    <property type="entry name" value="YutG/PgpA"/>
</dbReference>
<comment type="subcellular location">
    <subcellularLocation>
        <location evidence="1">Cell inner membrane</location>
        <topology evidence="1">Multi-pass membrane protein</topology>
    </subcellularLocation>
</comment>
<evidence type="ECO:0000256" key="1">
    <source>
        <dbReference type="PIRNR" id="PIRNR006162"/>
    </source>
</evidence>
<dbReference type="STRING" id="80878.RP29_04900"/>
<sequence length="176" mass="19021">MTASKPQPSLAPRRASAAFMLAHPAHAIALGFGSGLSPFAPGTVGTLWGWMSFLVLMHWLSAAQMGLLIAGGALVGWWACTTTARNLRVADPGAIVWDEIVAFWLVLWLAMPMGLMGQIVAFALFRFFDAAKPGPVGWADSLFKGFGWRGGWGILFDDFVAAFCTLLVIALWRFFA</sequence>
<keyword evidence="1" id="KW-0442">Lipid degradation</keyword>
<dbReference type="GO" id="GO:0005886">
    <property type="term" value="C:plasma membrane"/>
    <property type="evidence" value="ECO:0007669"/>
    <property type="project" value="UniProtKB-SubCell"/>
</dbReference>
<evidence type="ECO:0000256" key="2">
    <source>
        <dbReference type="SAM" id="Phobius"/>
    </source>
</evidence>
<accession>A0A0D7KC01</accession>
<comment type="cofactor">
    <cofactor evidence="1">
        <name>Mg(2+)</name>
        <dbReference type="ChEBI" id="CHEBI:18420"/>
    </cofactor>
</comment>
<keyword evidence="1 2" id="KW-0812">Transmembrane</keyword>
<dbReference type="InterPro" id="IPR026037">
    <property type="entry name" value="PgpA"/>
</dbReference>
<evidence type="ECO:0000313" key="5">
    <source>
        <dbReference type="Proteomes" id="UP000032566"/>
    </source>
</evidence>
<keyword evidence="1" id="KW-0443">Lipid metabolism</keyword>
<reference evidence="4 5" key="1">
    <citation type="submission" date="2014-12" db="EMBL/GenBank/DDBJ databases">
        <title>Isolation of bacteria from lake water.</title>
        <authorList>
            <person name="Sheng K.-Y."/>
            <person name="Chin P.-S."/>
            <person name="Chan K.-G."/>
            <person name="Tan G.S."/>
        </authorList>
    </citation>
    <scope>NUCLEOTIDE SEQUENCE [LARGE SCALE GENOMIC DNA]</scope>
    <source>
        <strain evidence="4 5">KY4</strain>
    </source>
</reference>
<feature type="transmembrane region" description="Helical" evidence="2">
    <location>
        <begin position="101"/>
        <end position="125"/>
    </location>
</feature>
<dbReference type="AlphaFoldDB" id="A0A0D7KC01"/>
<feature type="transmembrane region" description="Helical" evidence="2">
    <location>
        <begin position="152"/>
        <end position="175"/>
    </location>
</feature>
<comment type="pathway">
    <text evidence="1">Phospholipid metabolism; phosphatidylglycerol biosynthesis; phosphatidylglycerol from CDP-diacylglycerol: step 2/2.</text>
</comment>
<dbReference type="PIRSF" id="PIRSF006162">
    <property type="entry name" value="PgpA"/>
    <property type="match status" value="1"/>
</dbReference>
<keyword evidence="1" id="KW-0378">Hydrolase</keyword>
<dbReference type="RefSeq" id="WP_044396422.1">
    <property type="nucleotide sequence ID" value="NZ_JXYQ01000012.1"/>
</dbReference>
<keyword evidence="1" id="KW-0595">Phospholipid degradation</keyword>
<dbReference type="InterPro" id="IPR036681">
    <property type="entry name" value="PgpA-like_sf"/>
</dbReference>
<dbReference type="GO" id="GO:0006655">
    <property type="term" value="P:phosphatidylglycerol biosynthetic process"/>
    <property type="evidence" value="ECO:0007669"/>
    <property type="project" value="UniProtKB-UniPathway"/>
</dbReference>
<keyword evidence="2" id="KW-1133">Transmembrane helix</keyword>
<evidence type="ECO:0000259" key="3">
    <source>
        <dbReference type="Pfam" id="PF04608"/>
    </source>
</evidence>
<dbReference type="Pfam" id="PF04608">
    <property type="entry name" value="PgpA"/>
    <property type="match status" value="1"/>
</dbReference>
<gene>
    <name evidence="4" type="ORF">RP29_04900</name>
</gene>
<dbReference type="CDD" id="cd06971">
    <property type="entry name" value="PgpA"/>
    <property type="match status" value="1"/>
</dbReference>
<proteinExistence type="predicted"/>
<keyword evidence="1" id="KW-0479">Metal-binding</keyword>
<evidence type="ECO:0000313" key="4">
    <source>
        <dbReference type="EMBL" id="KJA11477.1"/>
    </source>
</evidence>
<keyword evidence="1" id="KW-1003">Cell membrane</keyword>
<dbReference type="PANTHER" id="PTHR36305:SF1">
    <property type="entry name" value="PHOSPHATIDYLGLYCEROPHOSPHATASE A"/>
    <property type="match status" value="1"/>
</dbReference>
<dbReference type="EMBL" id="JXYQ01000012">
    <property type="protein sequence ID" value="KJA11477.1"/>
    <property type="molecule type" value="Genomic_DNA"/>
</dbReference>
<comment type="caution">
    <text evidence="4">The sequence shown here is derived from an EMBL/GenBank/DDBJ whole genome shotgun (WGS) entry which is preliminary data.</text>
</comment>
<keyword evidence="1 2" id="KW-0472">Membrane</keyword>
<keyword evidence="1" id="KW-0997">Cell inner membrane</keyword>
<dbReference type="EC" id="3.1.3.27" evidence="1"/>
<dbReference type="UniPathway" id="UPA00084">
    <property type="reaction ID" value="UER00504"/>
</dbReference>
<feature type="domain" description="YutG/PgpA" evidence="3">
    <location>
        <begin position="28"/>
        <end position="171"/>
    </location>
</feature>
<dbReference type="GO" id="GO:0046872">
    <property type="term" value="F:metal ion binding"/>
    <property type="evidence" value="ECO:0007669"/>
    <property type="project" value="UniProtKB-KW"/>
</dbReference>
<organism evidence="4 5">
    <name type="scientific">Acidovorax temperans</name>
    <dbReference type="NCBI Taxonomy" id="80878"/>
    <lineage>
        <taxon>Bacteria</taxon>
        <taxon>Pseudomonadati</taxon>
        <taxon>Pseudomonadota</taxon>
        <taxon>Betaproteobacteria</taxon>
        <taxon>Burkholderiales</taxon>
        <taxon>Comamonadaceae</taxon>
        <taxon>Acidovorax</taxon>
    </lineage>
</organism>
<feature type="transmembrane region" description="Helical" evidence="2">
    <location>
        <begin position="51"/>
        <end position="80"/>
    </location>
</feature>
<dbReference type="GO" id="GO:0008962">
    <property type="term" value="F:phosphatidylglycerophosphatase activity"/>
    <property type="evidence" value="ECO:0007669"/>
    <property type="project" value="UniProtKB-EC"/>
</dbReference>
<dbReference type="GO" id="GO:0009395">
    <property type="term" value="P:phospholipid catabolic process"/>
    <property type="evidence" value="ECO:0007669"/>
    <property type="project" value="UniProtKB-KW"/>
</dbReference>
<keyword evidence="1" id="KW-0460">Magnesium</keyword>
<dbReference type="Proteomes" id="UP000032566">
    <property type="component" value="Unassembled WGS sequence"/>
</dbReference>